<keyword evidence="2 10" id="KW-0121">Carboxypeptidase</keyword>
<evidence type="ECO:0000256" key="5">
    <source>
        <dbReference type="ARBA" id="ARBA00022825"/>
    </source>
</evidence>
<evidence type="ECO:0000256" key="3">
    <source>
        <dbReference type="ARBA" id="ARBA00022670"/>
    </source>
</evidence>
<keyword evidence="3" id="KW-0645">Protease</keyword>
<keyword evidence="4" id="KW-0378">Hydrolase</keyword>
<dbReference type="CDD" id="cd07025">
    <property type="entry name" value="Peptidase_S66"/>
    <property type="match status" value="1"/>
</dbReference>
<comment type="similarity">
    <text evidence="1">Belongs to the peptidase S66 family.</text>
</comment>
<accession>A0A4Y9RRX3</accession>
<dbReference type="InterPro" id="IPR029062">
    <property type="entry name" value="Class_I_gatase-like"/>
</dbReference>
<dbReference type="Pfam" id="PF02016">
    <property type="entry name" value="Peptidase_S66"/>
    <property type="match status" value="1"/>
</dbReference>
<dbReference type="AlphaFoldDB" id="A0A4Y9RRX3"/>
<feature type="domain" description="LD-carboxypeptidase C-terminal" evidence="9">
    <location>
        <begin position="240"/>
        <end position="356"/>
    </location>
</feature>
<feature type="active site" description="Charge relay system" evidence="6">
    <location>
        <position position="271"/>
    </location>
</feature>
<dbReference type="InterPro" id="IPR040449">
    <property type="entry name" value="Peptidase_S66_N"/>
</dbReference>
<evidence type="ECO:0000256" key="2">
    <source>
        <dbReference type="ARBA" id="ARBA00022645"/>
    </source>
</evidence>
<dbReference type="Gene3D" id="3.40.50.10740">
    <property type="entry name" value="Class I glutamine amidotransferase-like"/>
    <property type="match status" value="1"/>
</dbReference>
<evidence type="ECO:0000313" key="11">
    <source>
        <dbReference type="Proteomes" id="UP000298438"/>
    </source>
</evidence>
<proteinExistence type="inferred from homology"/>
<name>A0A4Y9RRX3_9BURK</name>
<protein>
    <submittedName>
        <fullName evidence="10">LD-carboxypeptidase</fullName>
    </submittedName>
</protein>
<evidence type="ECO:0000313" key="10">
    <source>
        <dbReference type="EMBL" id="TFW11633.1"/>
    </source>
</evidence>
<dbReference type="InterPro" id="IPR019546">
    <property type="entry name" value="TAT_signal_bac_arc"/>
</dbReference>
<dbReference type="InterPro" id="IPR040921">
    <property type="entry name" value="Peptidase_S66C"/>
</dbReference>
<dbReference type="InterPro" id="IPR027461">
    <property type="entry name" value="Carboxypeptidase_A_C_sf"/>
</dbReference>
<evidence type="ECO:0000256" key="1">
    <source>
        <dbReference type="ARBA" id="ARBA00010233"/>
    </source>
</evidence>
<comment type="caution">
    <text evidence="10">The sequence shown here is derived from an EMBL/GenBank/DDBJ whole genome shotgun (WGS) entry which is preliminary data.</text>
</comment>
<dbReference type="Pfam" id="PF17676">
    <property type="entry name" value="Peptidase_S66C"/>
    <property type="match status" value="1"/>
</dbReference>
<dbReference type="PIRSF" id="PIRSF028757">
    <property type="entry name" value="LD-carboxypeptidase"/>
    <property type="match status" value="1"/>
</dbReference>
<evidence type="ECO:0000259" key="9">
    <source>
        <dbReference type="Pfam" id="PF17676"/>
    </source>
</evidence>
<dbReference type="OrthoDB" id="9807329at2"/>
<reference evidence="10 11" key="1">
    <citation type="submission" date="2019-03" db="EMBL/GenBank/DDBJ databases">
        <title>Draft Genome Sequence of Massilia arenosa sp. nov., a Novel Massilia Species Isolated from a Sandy-loam Maize Soil.</title>
        <authorList>
            <person name="Raths R."/>
            <person name="Peta V."/>
            <person name="Bucking H."/>
        </authorList>
    </citation>
    <scope>NUCLEOTIDE SEQUENCE [LARGE SCALE GENOMIC DNA]</scope>
    <source>
        <strain evidence="10 11">MC02</strain>
    </source>
</reference>
<dbReference type="EMBL" id="SPVF01000255">
    <property type="protein sequence ID" value="TFW11633.1"/>
    <property type="molecule type" value="Genomic_DNA"/>
</dbReference>
<evidence type="ECO:0000259" key="8">
    <source>
        <dbReference type="Pfam" id="PF02016"/>
    </source>
</evidence>
<keyword evidence="5" id="KW-0720">Serine protease</keyword>
<dbReference type="NCBIfam" id="TIGR01409">
    <property type="entry name" value="TAT_signal_seq"/>
    <property type="match status" value="1"/>
</dbReference>
<dbReference type="SUPFAM" id="SSF141986">
    <property type="entry name" value="LD-carboxypeptidase A C-terminal domain-like"/>
    <property type="match status" value="1"/>
</dbReference>
<dbReference type="SUPFAM" id="SSF52317">
    <property type="entry name" value="Class I glutamine amidotransferase-like"/>
    <property type="match status" value="1"/>
</dbReference>
<dbReference type="RefSeq" id="WP_135209126.1">
    <property type="nucleotide sequence ID" value="NZ_SPVF01000255.1"/>
</dbReference>
<evidence type="ECO:0000256" key="6">
    <source>
        <dbReference type="PIRSR" id="PIRSR028757-1"/>
    </source>
</evidence>
<gene>
    <name evidence="10" type="ORF">E4L96_20725</name>
</gene>
<dbReference type="PROSITE" id="PS51318">
    <property type="entry name" value="TAT"/>
    <property type="match status" value="1"/>
</dbReference>
<evidence type="ECO:0000256" key="7">
    <source>
        <dbReference type="SAM" id="MobiDB-lite"/>
    </source>
</evidence>
<organism evidence="10 11">
    <name type="scientific">Zemynaea arenosa</name>
    <dbReference type="NCBI Taxonomy" id="2561931"/>
    <lineage>
        <taxon>Bacteria</taxon>
        <taxon>Pseudomonadati</taxon>
        <taxon>Pseudomonadota</taxon>
        <taxon>Betaproteobacteria</taxon>
        <taxon>Burkholderiales</taxon>
        <taxon>Oxalobacteraceae</taxon>
        <taxon>Telluria group</taxon>
        <taxon>Zemynaea</taxon>
    </lineage>
</organism>
<feature type="domain" description="LD-carboxypeptidase N-terminal" evidence="8">
    <location>
        <begin position="69"/>
        <end position="185"/>
    </location>
</feature>
<dbReference type="InterPro" id="IPR027478">
    <property type="entry name" value="LdcA_N"/>
</dbReference>
<feature type="active site" description="Nucleophile" evidence="6">
    <location>
        <position position="165"/>
    </location>
</feature>
<keyword evidence="11" id="KW-1185">Reference proteome</keyword>
<sequence>MTDDRLTRRGFLGRLGLLGGLGALGTGLALPASSALATPRAARRRGPRSSSSSHPIMIKPPRLHPGDTIGLIAPAGRTTEDAIAKATAHIEELGFRVKPALHLREIHGNYAGTVEQRIEDLHGMFMDSEVKALWAIRGGSGAISLLQHIDYELIRRHPKILIGYSDITALHLALRRKIGLVTFHGPVAASGPSEYANRHLLNVLMNPEPFYTIAPAEENIVRALNEPQYAMRTVHSGVATGRLVGGNLSLVAALAGTPYAAEIDNALVYLEEVNEEPYRIDRWMTQLDLAAGLKNAAGVMVGICENCEGEPGSISLTLDETLDQHLLPLTRPAVTGWHFGHIRHQFTLPVGVLARMDTDTGTLTLLEPAVS</sequence>
<dbReference type="PANTHER" id="PTHR30237">
    <property type="entry name" value="MURAMOYLTETRAPEPTIDE CARBOXYPEPTIDASE"/>
    <property type="match status" value="1"/>
</dbReference>
<dbReference type="Proteomes" id="UP000298438">
    <property type="component" value="Unassembled WGS sequence"/>
</dbReference>
<dbReference type="InterPro" id="IPR003507">
    <property type="entry name" value="S66_fam"/>
</dbReference>
<dbReference type="InterPro" id="IPR006311">
    <property type="entry name" value="TAT_signal"/>
</dbReference>
<dbReference type="GO" id="GO:0006508">
    <property type="term" value="P:proteolysis"/>
    <property type="evidence" value="ECO:0007669"/>
    <property type="project" value="UniProtKB-KW"/>
</dbReference>
<dbReference type="Gene3D" id="3.50.30.60">
    <property type="entry name" value="LD-carboxypeptidase A C-terminal domain-like"/>
    <property type="match status" value="1"/>
</dbReference>
<evidence type="ECO:0000256" key="4">
    <source>
        <dbReference type="ARBA" id="ARBA00022801"/>
    </source>
</evidence>
<feature type="region of interest" description="Disordered" evidence="7">
    <location>
        <begin position="35"/>
        <end position="66"/>
    </location>
</feature>
<dbReference type="GO" id="GO:0008236">
    <property type="term" value="F:serine-type peptidase activity"/>
    <property type="evidence" value="ECO:0007669"/>
    <property type="project" value="UniProtKB-KW"/>
</dbReference>
<dbReference type="GO" id="GO:0004180">
    <property type="term" value="F:carboxypeptidase activity"/>
    <property type="evidence" value="ECO:0007669"/>
    <property type="project" value="UniProtKB-KW"/>
</dbReference>
<dbReference type="PANTHER" id="PTHR30237:SF2">
    <property type="entry name" value="MUREIN TETRAPEPTIDE CARBOXYPEPTIDASE"/>
    <property type="match status" value="1"/>
</dbReference>
<feature type="active site" description="Charge relay system" evidence="6">
    <location>
        <position position="341"/>
    </location>
</feature>